<dbReference type="NCBIfam" id="NF003115">
    <property type="entry name" value="PRK04034.1"/>
    <property type="match status" value="1"/>
</dbReference>
<evidence type="ECO:0000256" key="4">
    <source>
        <dbReference type="RuleBase" id="RU003660"/>
    </source>
</evidence>
<dbReference type="FunFam" id="3.30.1490.10:FF:000002">
    <property type="entry name" value="40S ribosomal protein S15a"/>
    <property type="match status" value="1"/>
</dbReference>
<dbReference type="SUPFAM" id="SSF56047">
    <property type="entry name" value="Ribosomal protein S8"/>
    <property type="match status" value="1"/>
</dbReference>
<protein>
    <submittedName>
        <fullName evidence="6">40S ribosomal protein S15a</fullName>
    </submittedName>
</protein>
<dbReference type="GO" id="GO:1990904">
    <property type="term" value="C:ribonucleoprotein complex"/>
    <property type="evidence" value="ECO:0007669"/>
    <property type="project" value="UniProtKB-KW"/>
</dbReference>
<keyword evidence="2 4" id="KW-0689">Ribosomal protein</keyword>
<accession>A0A9W8DQC4</accession>
<dbReference type="Pfam" id="PF00410">
    <property type="entry name" value="Ribosomal_S8"/>
    <property type="match status" value="1"/>
</dbReference>
<dbReference type="PROSITE" id="PS00053">
    <property type="entry name" value="RIBOSOMAL_S8"/>
    <property type="match status" value="1"/>
</dbReference>
<dbReference type="Gene3D" id="3.30.1490.10">
    <property type="match status" value="1"/>
</dbReference>
<evidence type="ECO:0000313" key="7">
    <source>
        <dbReference type="Proteomes" id="UP001150569"/>
    </source>
</evidence>
<gene>
    <name evidence="6" type="primary">RPS15A_1</name>
    <name evidence="5" type="synonym">RPS15A_2</name>
    <name evidence="6" type="ORF">IWQ60_009300</name>
    <name evidence="5" type="ORF">IWQ60_009726</name>
</gene>
<organism evidence="6 7">
    <name type="scientific">Tieghemiomyces parasiticus</name>
    <dbReference type="NCBI Taxonomy" id="78921"/>
    <lineage>
        <taxon>Eukaryota</taxon>
        <taxon>Fungi</taxon>
        <taxon>Fungi incertae sedis</taxon>
        <taxon>Zoopagomycota</taxon>
        <taxon>Kickxellomycotina</taxon>
        <taxon>Dimargaritomycetes</taxon>
        <taxon>Dimargaritales</taxon>
        <taxon>Dimargaritaceae</taxon>
        <taxon>Tieghemiomyces</taxon>
    </lineage>
</organism>
<dbReference type="InterPro" id="IPR047863">
    <property type="entry name" value="Ribosomal_uS8_CS"/>
</dbReference>
<name>A0A9W8DQC4_9FUNG</name>
<dbReference type="GO" id="GO:0003735">
    <property type="term" value="F:structural constituent of ribosome"/>
    <property type="evidence" value="ECO:0007669"/>
    <property type="project" value="InterPro"/>
</dbReference>
<dbReference type="FunFam" id="3.30.1370.30:FF:000001">
    <property type="entry name" value="40S ribosomal protein S15a"/>
    <property type="match status" value="1"/>
</dbReference>
<evidence type="ECO:0000256" key="1">
    <source>
        <dbReference type="ARBA" id="ARBA00006471"/>
    </source>
</evidence>
<dbReference type="InterPro" id="IPR035987">
    <property type="entry name" value="Ribosomal_uS8_sf"/>
</dbReference>
<dbReference type="Proteomes" id="UP001150569">
    <property type="component" value="Unassembled WGS sequence"/>
</dbReference>
<dbReference type="EMBL" id="JANBPT010000767">
    <property type="protein sequence ID" value="KAJ1913214.1"/>
    <property type="molecule type" value="Genomic_DNA"/>
</dbReference>
<comment type="caution">
    <text evidence="6">The sequence shown here is derived from an EMBL/GenBank/DDBJ whole genome shotgun (WGS) entry which is preliminary data.</text>
</comment>
<dbReference type="AlphaFoldDB" id="A0A9W8DQC4"/>
<dbReference type="Gene3D" id="3.30.1370.30">
    <property type="match status" value="1"/>
</dbReference>
<dbReference type="InterPro" id="IPR000630">
    <property type="entry name" value="Ribosomal_uS8"/>
</dbReference>
<keyword evidence="3 4" id="KW-0687">Ribonucleoprotein</keyword>
<evidence type="ECO:0000313" key="6">
    <source>
        <dbReference type="EMBL" id="KAJ1913214.1"/>
    </source>
</evidence>
<reference evidence="6" key="1">
    <citation type="submission" date="2022-07" db="EMBL/GenBank/DDBJ databases">
        <title>Phylogenomic reconstructions and comparative analyses of Kickxellomycotina fungi.</title>
        <authorList>
            <person name="Reynolds N.K."/>
            <person name="Stajich J.E."/>
            <person name="Barry K."/>
            <person name="Grigoriev I.V."/>
            <person name="Crous P."/>
            <person name="Smith M.E."/>
        </authorList>
    </citation>
    <scope>NUCLEOTIDE SEQUENCE</scope>
    <source>
        <strain evidence="6">RSA 861</strain>
    </source>
</reference>
<proteinExistence type="inferred from homology"/>
<evidence type="ECO:0000256" key="3">
    <source>
        <dbReference type="ARBA" id="ARBA00023274"/>
    </source>
</evidence>
<dbReference type="GO" id="GO:0006412">
    <property type="term" value="P:translation"/>
    <property type="evidence" value="ECO:0007669"/>
    <property type="project" value="InterPro"/>
</dbReference>
<dbReference type="EMBL" id="JANBPT010000846">
    <property type="protein sequence ID" value="KAJ1912288.1"/>
    <property type="molecule type" value="Genomic_DNA"/>
</dbReference>
<evidence type="ECO:0000313" key="5">
    <source>
        <dbReference type="EMBL" id="KAJ1912288.1"/>
    </source>
</evidence>
<dbReference type="OrthoDB" id="10250260at2759"/>
<comment type="similarity">
    <text evidence="1 4">Belongs to the universal ribosomal protein uS8 family.</text>
</comment>
<dbReference type="PANTHER" id="PTHR11758">
    <property type="entry name" value="40S RIBOSOMAL PROTEIN S15A"/>
    <property type="match status" value="1"/>
</dbReference>
<evidence type="ECO:0000256" key="2">
    <source>
        <dbReference type="ARBA" id="ARBA00022980"/>
    </source>
</evidence>
<dbReference type="GO" id="GO:0005840">
    <property type="term" value="C:ribosome"/>
    <property type="evidence" value="ECO:0007669"/>
    <property type="project" value="UniProtKB-KW"/>
</dbReference>
<sequence>MVRNSVLRDCLNSMTNAERLGRRQVLIRPCSTVITRFLMVMQKHGYIGDFEIVDDARAGKIVIQLTGRLNKAGVISPRFKVRIADIEKWINNLLPARQIGYIVLSTSSGIMDHTEARSKHIGGKVLGFFY</sequence>
<keyword evidence="7" id="KW-1185">Reference proteome</keyword>